<reference evidence="1 2" key="2">
    <citation type="journal article" date="2022" name="Mol. Ecol. Resour.">
        <title>The genomes of chicory, endive, great burdock and yacon provide insights into Asteraceae paleo-polyploidization history and plant inulin production.</title>
        <authorList>
            <person name="Fan W."/>
            <person name="Wang S."/>
            <person name="Wang H."/>
            <person name="Wang A."/>
            <person name="Jiang F."/>
            <person name="Liu H."/>
            <person name="Zhao H."/>
            <person name="Xu D."/>
            <person name="Zhang Y."/>
        </authorList>
    </citation>
    <scope>NUCLEOTIDE SEQUENCE [LARGE SCALE GENOMIC DNA]</scope>
    <source>
        <strain evidence="2">cv. Punajuju</strain>
        <tissue evidence="1">Leaves</tissue>
    </source>
</reference>
<comment type="caution">
    <text evidence="1">The sequence shown here is derived from an EMBL/GenBank/DDBJ whole genome shotgun (WGS) entry which is preliminary data.</text>
</comment>
<protein>
    <submittedName>
        <fullName evidence="1">Uncharacterized protein</fullName>
    </submittedName>
</protein>
<organism evidence="1 2">
    <name type="scientific">Cichorium intybus</name>
    <name type="common">Chicory</name>
    <dbReference type="NCBI Taxonomy" id="13427"/>
    <lineage>
        <taxon>Eukaryota</taxon>
        <taxon>Viridiplantae</taxon>
        <taxon>Streptophyta</taxon>
        <taxon>Embryophyta</taxon>
        <taxon>Tracheophyta</taxon>
        <taxon>Spermatophyta</taxon>
        <taxon>Magnoliopsida</taxon>
        <taxon>eudicotyledons</taxon>
        <taxon>Gunneridae</taxon>
        <taxon>Pentapetalae</taxon>
        <taxon>asterids</taxon>
        <taxon>campanulids</taxon>
        <taxon>Asterales</taxon>
        <taxon>Asteraceae</taxon>
        <taxon>Cichorioideae</taxon>
        <taxon>Cichorieae</taxon>
        <taxon>Cichoriinae</taxon>
        <taxon>Cichorium</taxon>
    </lineage>
</organism>
<evidence type="ECO:0000313" key="2">
    <source>
        <dbReference type="Proteomes" id="UP001055811"/>
    </source>
</evidence>
<name>A0ACB9CXC2_CICIN</name>
<keyword evidence="2" id="KW-1185">Reference proteome</keyword>
<sequence length="146" mass="16836">MRQLAPDWLPFVPSSSYWVSSLCHRPESHGLVEVLNQLTNPLTEDESMSDPFKSHLSFSFMVLLRIIKQNSKEDLLTKHPIAVSEFLTSNYNEMFMNMLLFLQNVQDESAKKILSDVDGPTKEVVDVVVIEYLNDVKDQELMEMQN</sequence>
<accession>A0ACB9CXC2</accession>
<gene>
    <name evidence="1" type="ORF">L2E82_28872</name>
</gene>
<dbReference type="EMBL" id="CM042013">
    <property type="protein sequence ID" value="KAI3738747.1"/>
    <property type="molecule type" value="Genomic_DNA"/>
</dbReference>
<reference evidence="2" key="1">
    <citation type="journal article" date="2022" name="Mol. Ecol. Resour.">
        <title>The genomes of chicory, endive, great burdock and yacon provide insights into Asteraceae palaeo-polyploidization history and plant inulin production.</title>
        <authorList>
            <person name="Fan W."/>
            <person name="Wang S."/>
            <person name="Wang H."/>
            <person name="Wang A."/>
            <person name="Jiang F."/>
            <person name="Liu H."/>
            <person name="Zhao H."/>
            <person name="Xu D."/>
            <person name="Zhang Y."/>
        </authorList>
    </citation>
    <scope>NUCLEOTIDE SEQUENCE [LARGE SCALE GENOMIC DNA]</scope>
    <source>
        <strain evidence="2">cv. Punajuju</strain>
    </source>
</reference>
<dbReference type="Proteomes" id="UP001055811">
    <property type="component" value="Linkage Group LG05"/>
</dbReference>
<proteinExistence type="predicted"/>
<evidence type="ECO:0000313" key="1">
    <source>
        <dbReference type="EMBL" id="KAI3738747.1"/>
    </source>
</evidence>